<dbReference type="AlphaFoldDB" id="W7JBN1"/>
<evidence type="ECO:0000313" key="3">
    <source>
        <dbReference type="Proteomes" id="UP000019277"/>
    </source>
</evidence>
<organism evidence="2 3">
    <name type="scientific">Actinokineospora spheciospongiae</name>
    <dbReference type="NCBI Taxonomy" id="909613"/>
    <lineage>
        <taxon>Bacteria</taxon>
        <taxon>Bacillati</taxon>
        <taxon>Actinomycetota</taxon>
        <taxon>Actinomycetes</taxon>
        <taxon>Pseudonocardiales</taxon>
        <taxon>Pseudonocardiaceae</taxon>
        <taxon>Actinokineospora</taxon>
    </lineage>
</organism>
<protein>
    <recommendedName>
        <fullName evidence="4">Rhs protein</fullName>
    </recommendedName>
</protein>
<dbReference type="eggNOG" id="COG5651">
    <property type="taxonomic scope" value="Bacteria"/>
</dbReference>
<feature type="region of interest" description="Disordered" evidence="1">
    <location>
        <begin position="270"/>
        <end position="296"/>
    </location>
</feature>
<evidence type="ECO:0000256" key="1">
    <source>
        <dbReference type="SAM" id="MobiDB-lite"/>
    </source>
</evidence>
<evidence type="ECO:0008006" key="4">
    <source>
        <dbReference type="Google" id="ProtNLM"/>
    </source>
</evidence>
<name>W7JBN1_9PSEU</name>
<dbReference type="PATRIC" id="fig|909613.9.peg.1148"/>
<dbReference type="SUPFAM" id="SSF140453">
    <property type="entry name" value="EsxAB dimer-like"/>
    <property type="match status" value="1"/>
</dbReference>
<dbReference type="STRING" id="909613.UO65_1131"/>
<dbReference type="RefSeq" id="WP_052020767.1">
    <property type="nucleotide sequence ID" value="NZ_AYXG01000043.1"/>
</dbReference>
<gene>
    <name evidence="2" type="ORF">UO65_1131</name>
</gene>
<reference evidence="2 3" key="1">
    <citation type="journal article" date="2014" name="Genome Announc.">
        <title>Draft Genome Sequence of the Antitrypanosomally Active Sponge-Associated Bacterium Actinokineospora sp. Strain EG49.</title>
        <authorList>
            <person name="Harjes J."/>
            <person name="Ryu T."/>
            <person name="Abdelmohsen U.R."/>
            <person name="Moitinho-Silva L."/>
            <person name="Horn H."/>
            <person name="Ravasi T."/>
            <person name="Hentschel U."/>
        </authorList>
    </citation>
    <scope>NUCLEOTIDE SEQUENCE [LARGE SCALE GENOMIC DNA]</scope>
    <source>
        <strain evidence="2 3">EG49</strain>
    </source>
</reference>
<evidence type="ECO:0000313" key="2">
    <source>
        <dbReference type="EMBL" id="EWC63454.1"/>
    </source>
</evidence>
<dbReference type="OrthoDB" id="5125341at2"/>
<sequence length="296" mass="31156">MGYADTADPITALNNEANLQGGPSISDAISEAGVQVQVVNWIWEKVVGDDLVTSLIAPITGDFEKIATTGKQWTNVCDALQAVRDNLNTGLDELDPHWDGAAADAFAMRIRTMWTVAIEADAQAAKLVGTAFDKVADASKKACDQALKLIKKLVNKLLEAIALLPIPVVGWAKAVKTVIDAIEIYNAVMTIINGIKAIIEGCKSVVQGVQDLGSAIGKIKDIRNVNDAINSANDISDARDDINAGKDQAAGGLKTTAKGAVSAGKNGYKANKHYGEYQQERNPAPAPAPEPEPAAS</sequence>
<keyword evidence="3" id="KW-1185">Reference proteome</keyword>
<proteinExistence type="predicted"/>
<comment type="caution">
    <text evidence="2">The sequence shown here is derived from an EMBL/GenBank/DDBJ whole genome shotgun (WGS) entry which is preliminary data.</text>
</comment>
<dbReference type="Gene3D" id="1.10.287.1060">
    <property type="entry name" value="ESAT-6-like"/>
    <property type="match status" value="1"/>
</dbReference>
<dbReference type="InterPro" id="IPR036689">
    <property type="entry name" value="ESAT-6-like_sf"/>
</dbReference>
<feature type="compositionally biased region" description="Pro residues" evidence="1">
    <location>
        <begin position="284"/>
        <end position="296"/>
    </location>
</feature>
<dbReference type="EMBL" id="AYXG01000043">
    <property type="protein sequence ID" value="EWC63454.1"/>
    <property type="molecule type" value="Genomic_DNA"/>
</dbReference>
<accession>W7JBN1</accession>
<dbReference type="Proteomes" id="UP000019277">
    <property type="component" value="Unassembled WGS sequence"/>
</dbReference>